<evidence type="ECO:0000313" key="2">
    <source>
        <dbReference type="EMBL" id="GAA5177699.1"/>
    </source>
</evidence>
<accession>A0ABP9RH58</accession>
<proteinExistence type="predicted"/>
<dbReference type="Pfam" id="PF04167">
    <property type="entry name" value="DUF402"/>
    <property type="match status" value="1"/>
</dbReference>
<dbReference type="SUPFAM" id="SSF159234">
    <property type="entry name" value="FomD-like"/>
    <property type="match status" value="1"/>
</dbReference>
<evidence type="ECO:0000313" key="3">
    <source>
        <dbReference type="Proteomes" id="UP001501570"/>
    </source>
</evidence>
<feature type="domain" description="DUF402" evidence="1">
    <location>
        <begin position="14"/>
        <end position="151"/>
    </location>
</feature>
<dbReference type="InterPro" id="IPR007295">
    <property type="entry name" value="DUF402"/>
</dbReference>
<organism evidence="2 3">
    <name type="scientific">Rugosimonospora acidiphila</name>
    <dbReference type="NCBI Taxonomy" id="556531"/>
    <lineage>
        <taxon>Bacteria</taxon>
        <taxon>Bacillati</taxon>
        <taxon>Actinomycetota</taxon>
        <taxon>Actinomycetes</taxon>
        <taxon>Micromonosporales</taxon>
        <taxon>Micromonosporaceae</taxon>
        <taxon>Rugosimonospora</taxon>
    </lineage>
</organism>
<name>A0ABP9RH58_9ACTN</name>
<dbReference type="RefSeq" id="WP_345625286.1">
    <property type="nucleotide sequence ID" value="NZ_BAABJQ010000001.1"/>
</dbReference>
<evidence type="ECO:0000259" key="1">
    <source>
        <dbReference type="Pfam" id="PF04167"/>
    </source>
</evidence>
<protein>
    <recommendedName>
        <fullName evidence="1">DUF402 domain-containing protein</fullName>
    </recommendedName>
</protein>
<gene>
    <name evidence="2" type="ORF">GCM10023322_03040</name>
</gene>
<dbReference type="InterPro" id="IPR035930">
    <property type="entry name" value="FomD-like_sf"/>
</dbReference>
<keyword evidence="3" id="KW-1185">Reference proteome</keyword>
<sequence>MAKDVVRVEYTKYDGTAHRGYPALRLGEDQHGIWLGVPQPLHAMNDGGYKYDDPYVLLVPRQSWWTALFNAPPRRTEVYCDIATPATWVDPHLVRFVDLDLDVRRRRAATGPELVDEDEFEVNRLRFGYPVDVVGNAWAAAHWLVKALSDGTEPFAGGYQAWLDQVV</sequence>
<dbReference type="Proteomes" id="UP001501570">
    <property type="component" value="Unassembled WGS sequence"/>
</dbReference>
<comment type="caution">
    <text evidence="2">The sequence shown here is derived from an EMBL/GenBank/DDBJ whole genome shotgun (WGS) entry which is preliminary data.</text>
</comment>
<dbReference type="EMBL" id="BAABJQ010000001">
    <property type="protein sequence ID" value="GAA5177699.1"/>
    <property type="molecule type" value="Genomic_DNA"/>
</dbReference>
<dbReference type="Gene3D" id="2.40.380.10">
    <property type="entry name" value="FomD-like"/>
    <property type="match status" value="1"/>
</dbReference>
<reference evidence="3" key="1">
    <citation type="journal article" date="2019" name="Int. J. Syst. Evol. Microbiol.">
        <title>The Global Catalogue of Microorganisms (GCM) 10K type strain sequencing project: providing services to taxonomists for standard genome sequencing and annotation.</title>
        <authorList>
            <consortium name="The Broad Institute Genomics Platform"/>
            <consortium name="The Broad Institute Genome Sequencing Center for Infectious Disease"/>
            <person name="Wu L."/>
            <person name="Ma J."/>
        </authorList>
    </citation>
    <scope>NUCLEOTIDE SEQUENCE [LARGE SCALE GENOMIC DNA]</scope>
    <source>
        <strain evidence="3">JCM 18304</strain>
    </source>
</reference>